<reference evidence="4" key="1">
    <citation type="submission" date="2023-01" db="EMBL/GenBank/DDBJ databases">
        <title>Key to firefly adult light organ development and bioluminescence: homeobox transcription factors regulate luciferase expression and transportation to peroxisome.</title>
        <authorList>
            <person name="Fu X."/>
        </authorList>
    </citation>
    <scope>NUCLEOTIDE SEQUENCE [LARGE SCALE GENOMIC DNA]</scope>
</reference>
<keyword evidence="1" id="KW-0175">Coiled coil</keyword>
<evidence type="ECO:0000313" key="4">
    <source>
        <dbReference type="Proteomes" id="UP001353858"/>
    </source>
</evidence>
<protein>
    <submittedName>
        <fullName evidence="3">Uncharacterized protein</fullName>
    </submittedName>
</protein>
<keyword evidence="4" id="KW-1185">Reference proteome</keyword>
<dbReference type="EMBL" id="JARPUR010000007">
    <property type="protein sequence ID" value="KAK4872395.1"/>
    <property type="molecule type" value="Genomic_DNA"/>
</dbReference>
<evidence type="ECO:0000256" key="1">
    <source>
        <dbReference type="SAM" id="Coils"/>
    </source>
</evidence>
<dbReference type="Proteomes" id="UP001353858">
    <property type="component" value="Unassembled WGS sequence"/>
</dbReference>
<gene>
    <name evidence="3" type="ORF">RN001_014424</name>
</gene>
<dbReference type="AlphaFoldDB" id="A0AAN7NUI7"/>
<evidence type="ECO:0000313" key="3">
    <source>
        <dbReference type="EMBL" id="KAK4872395.1"/>
    </source>
</evidence>
<proteinExistence type="predicted"/>
<name>A0AAN7NUI7_9COLE</name>
<sequence>MLTKLILKYIQRITEIEEQLQIAESRCNTLKNQLDSMKKNYKKVSPRDTIQPRRKNESYVGSKTQRKRAGLSQPSSSYRQQHQKEIYDDDCPVKSNSSSAMYNEHFKNKALQPLLIRQNSTSIATDHTGAAVKTINNILSGITESVNRLTQYQDQSNDDYMIKCTYVEQPFSNDQGRSCTISRTPFSPRLNKRLYDQQKKVAEIIKESTIHAEKTSAVSIKSKETALEKWSKQITGHFKTRSTARHVDTATSTKPSRLGVSNDDSQSFFKKKKRVIKRLKASSKMSVTRKLSNSDTHSQKCVSKFSTDNLVELYHNVAARSSDSDNSNHGNRVQMDNRQGAGDVSFNTTVPTYHASKVDVINKSENRLMQSPRILAPIEESMTIENSIVRRKYFQQLPKNYQLPTIASKLKRVTKNYLRSFNYFNFRCIPFCAAKSTSPSHNIGINIQQVMSIIKTRQPITGISPTLAHNISLAAEKLQGSPLSAFVSNLSTRIGSGTSACPLIKHQLNYTKLQEMAKAIPEEPYEEENCDVTFMRKDIEPPPPVPPIWSAAPESARCTCISQKGVPFQKVLSKYQIASSEVIPTFYRQENKYHQPPGRQIQSAYYNNSKQRTAAWVSHGVKENSSNISNFIEPCKPINESLDQQQLHGKEKNLKAVLKNLHDEFDSLNTRYEMLSKCDSKTNPDNVKQLEEMENQLNQKEEEINMVMSLYTEVMALKDQVKKLKERTSCETIYTASSPEKKETGATMHLTHLLRQIQNYQNRYQNKA</sequence>
<accession>A0AAN7NUI7</accession>
<comment type="caution">
    <text evidence="3">The sequence shown here is derived from an EMBL/GenBank/DDBJ whole genome shotgun (WGS) entry which is preliminary data.</text>
</comment>
<evidence type="ECO:0000256" key="2">
    <source>
        <dbReference type="SAM" id="MobiDB-lite"/>
    </source>
</evidence>
<feature type="region of interest" description="Disordered" evidence="2">
    <location>
        <begin position="242"/>
        <end position="264"/>
    </location>
</feature>
<organism evidence="3 4">
    <name type="scientific">Aquatica leii</name>
    <dbReference type="NCBI Taxonomy" id="1421715"/>
    <lineage>
        <taxon>Eukaryota</taxon>
        <taxon>Metazoa</taxon>
        <taxon>Ecdysozoa</taxon>
        <taxon>Arthropoda</taxon>
        <taxon>Hexapoda</taxon>
        <taxon>Insecta</taxon>
        <taxon>Pterygota</taxon>
        <taxon>Neoptera</taxon>
        <taxon>Endopterygota</taxon>
        <taxon>Coleoptera</taxon>
        <taxon>Polyphaga</taxon>
        <taxon>Elateriformia</taxon>
        <taxon>Elateroidea</taxon>
        <taxon>Lampyridae</taxon>
        <taxon>Luciolinae</taxon>
        <taxon>Aquatica</taxon>
    </lineage>
</organism>
<feature type="region of interest" description="Disordered" evidence="2">
    <location>
        <begin position="38"/>
        <end position="85"/>
    </location>
</feature>
<feature type="coiled-coil region" evidence="1">
    <location>
        <begin position="651"/>
        <end position="727"/>
    </location>
</feature>